<proteinExistence type="predicted"/>
<dbReference type="PANTHER" id="PTHR43649:SF33">
    <property type="entry name" value="POLYGALACTURONAN_RHAMNOGALACTURONAN-BINDING PROTEIN YTCQ"/>
    <property type="match status" value="1"/>
</dbReference>
<dbReference type="Gene3D" id="3.40.190.10">
    <property type="entry name" value="Periplasmic binding protein-like II"/>
    <property type="match status" value="2"/>
</dbReference>
<feature type="region of interest" description="Disordered" evidence="6">
    <location>
        <begin position="25"/>
        <end position="50"/>
    </location>
</feature>
<evidence type="ECO:0000256" key="4">
    <source>
        <dbReference type="ARBA" id="ARBA00023139"/>
    </source>
</evidence>
<protein>
    <submittedName>
        <fullName evidence="8">Extracellular solute-binding protein</fullName>
    </submittedName>
</protein>
<evidence type="ECO:0000256" key="2">
    <source>
        <dbReference type="ARBA" id="ARBA00022729"/>
    </source>
</evidence>
<evidence type="ECO:0000313" key="8">
    <source>
        <dbReference type="EMBL" id="MFC4597506.1"/>
    </source>
</evidence>
<dbReference type="EMBL" id="JBHSEP010000002">
    <property type="protein sequence ID" value="MFC4597506.1"/>
    <property type="molecule type" value="Genomic_DNA"/>
</dbReference>
<reference evidence="9" key="1">
    <citation type="journal article" date="2019" name="Int. J. Syst. Evol. Microbiol.">
        <title>The Global Catalogue of Microorganisms (GCM) 10K type strain sequencing project: providing services to taxonomists for standard genome sequencing and annotation.</title>
        <authorList>
            <consortium name="The Broad Institute Genomics Platform"/>
            <consortium name="The Broad Institute Genome Sequencing Center for Infectious Disease"/>
            <person name="Wu L."/>
            <person name="Ma J."/>
        </authorList>
    </citation>
    <scope>NUCLEOTIDE SEQUENCE [LARGE SCALE GENOMIC DNA]</scope>
    <source>
        <strain evidence="9">CCUG 49571</strain>
    </source>
</reference>
<dbReference type="RefSeq" id="WP_378092770.1">
    <property type="nucleotide sequence ID" value="NZ_JBHSEP010000002.1"/>
</dbReference>
<feature type="signal peptide" evidence="7">
    <location>
        <begin position="1"/>
        <end position="21"/>
    </location>
</feature>
<feature type="chain" id="PRO_5045613558" evidence="7">
    <location>
        <begin position="22"/>
        <end position="528"/>
    </location>
</feature>
<dbReference type="Proteomes" id="UP001596028">
    <property type="component" value="Unassembled WGS sequence"/>
</dbReference>
<name>A0ABV9F6B8_9BACL</name>
<evidence type="ECO:0000256" key="7">
    <source>
        <dbReference type="SAM" id="SignalP"/>
    </source>
</evidence>
<comment type="caution">
    <text evidence="8">The sequence shown here is derived from an EMBL/GenBank/DDBJ whole genome shotgun (WGS) entry which is preliminary data.</text>
</comment>
<organism evidence="8 9">
    <name type="scientific">Cohnella hongkongensis</name>
    <dbReference type="NCBI Taxonomy" id="178337"/>
    <lineage>
        <taxon>Bacteria</taxon>
        <taxon>Bacillati</taxon>
        <taxon>Bacillota</taxon>
        <taxon>Bacilli</taxon>
        <taxon>Bacillales</taxon>
        <taxon>Paenibacillaceae</taxon>
        <taxon>Cohnella</taxon>
    </lineage>
</organism>
<evidence type="ECO:0000313" key="9">
    <source>
        <dbReference type="Proteomes" id="UP001596028"/>
    </source>
</evidence>
<evidence type="ECO:0000256" key="1">
    <source>
        <dbReference type="ARBA" id="ARBA00022475"/>
    </source>
</evidence>
<evidence type="ECO:0000256" key="3">
    <source>
        <dbReference type="ARBA" id="ARBA00023136"/>
    </source>
</evidence>
<dbReference type="PANTHER" id="PTHR43649">
    <property type="entry name" value="ARABINOSE-BINDING PROTEIN-RELATED"/>
    <property type="match status" value="1"/>
</dbReference>
<sequence>MRTHWKRSAISLAIAASLVLAGCNSGSDSKNKENDPPAAPSSSSAGVSESGFPIVPEPIKLKMFTRIAPVNGPFKDMPVFQDYEKMTNIQVEFIEAPTDGFAERKNLLFASNELPDAIYRSGLSPLEATRYGAAGQLIPLEDLIDRYAPNLKALMDQYPEIRAGITTPEGHIYAIPGIVTLGAARTDKKWINKAWLEKLNLKVPETTEELYETLVAFRDQDPNGNGEKDEIPMTARAGLSVVTMMSGSFGLDQQLGYNININDGKVEIWMGSDRDKEMLQYLNKLYTEKLLDPSIFNFKEAEYLAKQGSGNAGFFFDQTNNNFRNLEDQYVGIAPPAGPHGDRLQAQAAPIARDFGAFAITSVNKHPEATMRWIDYFYSDEGSTMLRFGREGEHYELRDGIPHYREEFLAVDGEQAKITPYAGGGAPHIISEKVASYINPPLVQEAQKTLDPFMPEVKYGPPMFDEETAQQVNILRNDIDKYYEEQSTKFIAGALSFDKWEEFQSTMKKMGLEELQKIYQEAFDKAVK</sequence>
<keyword evidence="5" id="KW-0449">Lipoprotein</keyword>
<dbReference type="PROSITE" id="PS51257">
    <property type="entry name" value="PROKAR_LIPOPROTEIN"/>
    <property type="match status" value="1"/>
</dbReference>
<keyword evidence="2 7" id="KW-0732">Signal</keyword>
<evidence type="ECO:0000256" key="6">
    <source>
        <dbReference type="SAM" id="MobiDB-lite"/>
    </source>
</evidence>
<dbReference type="InterPro" id="IPR050490">
    <property type="entry name" value="Bact_solute-bd_prot1"/>
</dbReference>
<accession>A0ABV9F6B8</accession>
<keyword evidence="1" id="KW-1003">Cell membrane</keyword>
<evidence type="ECO:0000256" key="5">
    <source>
        <dbReference type="ARBA" id="ARBA00023288"/>
    </source>
</evidence>
<keyword evidence="9" id="KW-1185">Reference proteome</keyword>
<dbReference type="InterPro" id="IPR006059">
    <property type="entry name" value="SBP"/>
</dbReference>
<keyword evidence="3" id="KW-0472">Membrane</keyword>
<dbReference type="Pfam" id="PF01547">
    <property type="entry name" value="SBP_bac_1"/>
    <property type="match status" value="1"/>
</dbReference>
<gene>
    <name evidence="8" type="ORF">ACFO3S_04600</name>
</gene>
<dbReference type="SUPFAM" id="SSF53850">
    <property type="entry name" value="Periplasmic binding protein-like II"/>
    <property type="match status" value="1"/>
</dbReference>
<keyword evidence="4" id="KW-0564">Palmitate</keyword>